<dbReference type="OrthoDB" id="3818006at2"/>
<dbReference type="InterPro" id="IPR036271">
    <property type="entry name" value="Tet_transcr_reg_TetR-rel_C_sf"/>
</dbReference>
<dbReference type="EMBL" id="QUAC01000151">
    <property type="protein sequence ID" value="REK88737.1"/>
    <property type="molecule type" value="Genomic_DNA"/>
</dbReference>
<comment type="caution">
    <text evidence="4">The sequence shown here is derived from an EMBL/GenBank/DDBJ whole genome shotgun (WGS) entry which is preliminary data.</text>
</comment>
<evidence type="ECO:0000313" key="4">
    <source>
        <dbReference type="EMBL" id="REK88737.1"/>
    </source>
</evidence>
<sequence length="86" mass="9542">MQYVFGAVARELAEQEAQRRTGQTEEQWRASVGSYIQEVVASGQYPQFARRVVEAEDRSFQELFDFGLDCLLDGLAGRAAGGAVRP</sequence>
<evidence type="ECO:0000256" key="2">
    <source>
        <dbReference type="ARBA" id="ARBA00023163"/>
    </source>
</evidence>
<protein>
    <recommendedName>
        <fullName evidence="3">Tetracycline repressor TetR C-terminal domain-containing protein</fullName>
    </recommendedName>
</protein>
<evidence type="ECO:0000313" key="5">
    <source>
        <dbReference type="Proteomes" id="UP000262477"/>
    </source>
</evidence>
<gene>
    <name evidence="4" type="ORF">DY245_19670</name>
</gene>
<dbReference type="Pfam" id="PF02909">
    <property type="entry name" value="TetR_C_1"/>
    <property type="match status" value="1"/>
</dbReference>
<reference evidence="4 5" key="1">
    <citation type="submission" date="2018-08" db="EMBL/GenBank/DDBJ databases">
        <title>Streptomyces NEAU-D10 sp. nov., a novel Actinomycete isolated from soil.</title>
        <authorList>
            <person name="Jin L."/>
        </authorList>
    </citation>
    <scope>NUCLEOTIDE SEQUENCE [LARGE SCALE GENOMIC DNA]</scope>
    <source>
        <strain evidence="4 5">NEAU-D10</strain>
    </source>
</reference>
<feature type="domain" description="Tetracycline repressor TetR C-terminal" evidence="3">
    <location>
        <begin position="2"/>
        <end position="76"/>
    </location>
</feature>
<organism evidence="4 5">
    <name type="scientific">Streptomyces inhibens</name>
    <dbReference type="NCBI Taxonomy" id="2293571"/>
    <lineage>
        <taxon>Bacteria</taxon>
        <taxon>Bacillati</taxon>
        <taxon>Actinomycetota</taxon>
        <taxon>Actinomycetes</taxon>
        <taxon>Kitasatosporales</taxon>
        <taxon>Streptomycetaceae</taxon>
        <taxon>Streptomyces</taxon>
    </lineage>
</organism>
<dbReference type="Proteomes" id="UP000262477">
    <property type="component" value="Unassembled WGS sequence"/>
</dbReference>
<accession>A0A371Q1X9</accession>
<keyword evidence="5" id="KW-1185">Reference proteome</keyword>
<evidence type="ECO:0000256" key="1">
    <source>
        <dbReference type="ARBA" id="ARBA00023015"/>
    </source>
</evidence>
<proteinExistence type="predicted"/>
<dbReference type="GO" id="GO:0045892">
    <property type="term" value="P:negative regulation of DNA-templated transcription"/>
    <property type="evidence" value="ECO:0007669"/>
    <property type="project" value="InterPro"/>
</dbReference>
<dbReference type="Gene3D" id="1.10.357.10">
    <property type="entry name" value="Tetracycline Repressor, domain 2"/>
    <property type="match status" value="1"/>
</dbReference>
<evidence type="ECO:0000259" key="3">
    <source>
        <dbReference type="Pfam" id="PF02909"/>
    </source>
</evidence>
<dbReference type="AlphaFoldDB" id="A0A371Q1X9"/>
<dbReference type="SUPFAM" id="SSF48498">
    <property type="entry name" value="Tetracyclin repressor-like, C-terminal domain"/>
    <property type="match status" value="1"/>
</dbReference>
<keyword evidence="1" id="KW-0805">Transcription regulation</keyword>
<keyword evidence="2" id="KW-0804">Transcription</keyword>
<dbReference type="InterPro" id="IPR004111">
    <property type="entry name" value="Repressor_TetR_C"/>
</dbReference>
<name>A0A371Q1X9_STRIH</name>